<evidence type="ECO:0000313" key="2">
    <source>
        <dbReference type="Proteomes" id="UP000702425"/>
    </source>
</evidence>
<accession>A0ABX2CY76</accession>
<proteinExistence type="predicted"/>
<comment type="caution">
    <text evidence="1">The sequence shown here is derived from an EMBL/GenBank/DDBJ whole genome shotgun (WGS) entry which is preliminary data.</text>
</comment>
<sequence length="61" mass="7112">MLKKLLVFLYAQGGNKILGLQQKEDDCHASLKVILYKLTSIEYIKTRFIAETGFWFVDIFI</sequence>
<organism evidence="1 2">
    <name type="scientific">Microcoleus asticus IPMA8</name>
    <dbReference type="NCBI Taxonomy" id="2563858"/>
    <lineage>
        <taxon>Bacteria</taxon>
        <taxon>Bacillati</taxon>
        <taxon>Cyanobacteriota</taxon>
        <taxon>Cyanophyceae</taxon>
        <taxon>Oscillatoriophycideae</taxon>
        <taxon>Oscillatoriales</taxon>
        <taxon>Microcoleaceae</taxon>
        <taxon>Microcoleus</taxon>
        <taxon>Microcoleus asticus</taxon>
    </lineage>
</organism>
<reference evidence="1 2" key="1">
    <citation type="journal article" date="2020" name="Sci. Rep.">
        <title>A novel cyanobacterial geosmin producer, revising GeoA distribution and dispersion patterns in Bacteria.</title>
        <authorList>
            <person name="Churro C."/>
            <person name="Semedo-Aguiar A.P."/>
            <person name="Silva A.D."/>
            <person name="Pereira-Leal J.B."/>
            <person name="Leite R.B."/>
        </authorList>
    </citation>
    <scope>NUCLEOTIDE SEQUENCE [LARGE SCALE GENOMIC DNA]</scope>
    <source>
        <strain evidence="1 2">IPMA8</strain>
    </source>
</reference>
<name>A0ABX2CY76_9CYAN</name>
<evidence type="ECO:0008006" key="3">
    <source>
        <dbReference type="Google" id="ProtNLM"/>
    </source>
</evidence>
<dbReference type="Proteomes" id="UP000702425">
    <property type="component" value="Unassembled WGS sequence"/>
</dbReference>
<keyword evidence="2" id="KW-1185">Reference proteome</keyword>
<protein>
    <recommendedName>
        <fullName evidence="3">Transposase</fullName>
    </recommendedName>
</protein>
<gene>
    <name evidence="1" type="ORF">E5S67_02440</name>
</gene>
<dbReference type="EMBL" id="SRRZ01000037">
    <property type="protein sequence ID" value="NQE34712.1"/>
    <property type="molecule type" value="Genomic_DNA"/>
</dbReference>
<evidence type="ECO:0000313" key="1">
    <source>
        <dbReference type="EMBL" id="NQE34712.1"/>
    </source>
</evidence>